<evidence type="ECO:0000256" key="4">
    <source>
        <dbReference type="ARBA" id="ARBA00022538"/>
    </source>
</evidence>
<keyword evidence="7 14" id="KW-0851">Voltage-gated channel</keyword>
<dbReference type="InterPro" id="IPR036770">
    <property type="entry name" value="Ankyrin_rpt-contain_sf"/>
</dbReference>
<dbReference type="SUPFAM" id="SSF51206">
    <property type="entry name" value="cAMP-binding domain-like"/>
    <property type="match status" value="1"/>
</dbReference>
<feature type="transmembrane region" description="Helical" evidence="14">
    <location>
        <begin position="279"/>
        <end position="303"/>
    </location>
</feature>
<evidence type="ECO:0000313" key="16">
    <source>
        <dbReference type="EMBL" id="KAG0490494.1"/>
    </source>
</evidence>
<evidence type="ECO:0000256" key="14">
    <source>
        <dbReference type="RuleBase" id="RU369015"/>
    </source>
</evidence>
<dbReference type="InterPro" id="IPR005821">
    <property type="entry name" value="Ion_trans_dom"/>
</dbReference>
<keyword evidence="13" id="KW-0040">ANK repeat</keyword>
<keyword evidence="8 14" id="KW-0630">Potassium</keyword>
<dbReference type="PROSITE" id="PS50297">
    <property type="entry name" value="ANK_REP_REGION"/>
    <property type="match status" value="3"/>
</dbReference>
<comment type="caution">
    <text evidence="16">The sequence shown here is derived from an EMBL/GenBank/DDBJ whole genome shotgun (WGS) entry which is preliminary data.</text>
</comment>
<dbReference type="SMART" id="SM00248">
    <property type="entry name" value="ANK"/>
    <property type="match status" value="5"/>
</dbReference>
<feature type="transmembrane region" description="Helical" evidence="14">
    <location>
        <begin position="250"/>
        <end position="267"/>
    </location>
</feature>
<dbReference type="InterPro" id="IPR000595">
    <property type="entry name" value="cNMP-bd_dom"/>
</dbReference>
<sequence length="702" mass="80100">MEEEGKVKFGKKKAEDSIQESFSGGFVSLLREHELDAPRITEAGYRTAFIHPNDRWYRLWISFVLLWCIYSVIFTPLEFGFFRGLPAPFTAIDGVISAIFIVDILLRFFVSYRDARTQRMVYSRSSIALRYMKGGFILDLLGCLPWDSLYKSTGRNEILRYLLWIRLYRLKRIKAFFKQMEKDIRINYLSARITKLVSVQLYSVHTAACIIYYLATTMPPEEEDYTWIGSLKLGDYSYVDFRDIEFFKRYVTSLYFISITMATIGYGDIHAVNTREMAFLILYVSFNMILGAYLIGNMTALIVKGSKTEKFREEMTNLTQYIKRHNLGHEITNQIKSHLRLQYECNPSRKLYQYLYFEIVQEVPLFKGCSEKFLNQIVMKLKEDFFLPGEVVLEQGAVVDHIYIISHGLLEEVLTGENRAEKPISELEPYDLFGEVAALCNIRQPYTVRACKLCRLLLIEKQCLSSILQLYVEDSSQILSNLNEGREANPGKKQLVSNISYLISKREAELAMGVRSAAHHGDTNHLKDLIDAGADPNQTDFDGRTTLHIAASRGYDDVVMLLIQQNVNVNCLDRFGNSPLLEAVKAGHDEVANLLKANGANLNLEDAATYLCKLAVENNVDILRRMLEHGVDPNCKNFDHRTPLHVAAAEGLHLVAAVLIEFGADVFAADRWGNTPFDEGHRCGSKLLMDILKHARKAKCSG</sequence>
<feature type="repeat" description="ANK" evidence="13">
    <location>
        <begin position="575"/>
        <end position="607"/>
    </location>
</feature>
<dbReference type="Pfam" id="PF00027">
    <property type="entry name" value="cNMP_binding"/>
    <property type="match status" value="1"/>
</dbReference>
<dbReference type="SUPFAM" id="SSF81324">
    <property type="entry name" value="Voltage-gated potassium channels"/>
    <property type="match status" value="1"/>
</dbReference>
<comment type="domain">
    <text evidence="14">The segment S4 is probably the voltage-sensor and is characterized by a series of positively charged amino acids. The pore-forming region H5 is enclosed by the transmembrane segments S5 and S6 in the Shaker-type (1P/6TM) and contains the GYGD signature motif which seems to be involved in potassium selectivity.</text>
</comment>
<feature type="repeat" description="ANK" evidence="13">
    <location>
        <begin position="542"/>
        <end position="574"/>
    </location>
</feature>
<comment type="caution">
    <text evidence="14">Lacks conserved residue(s) required for the propagation of feature annotation.</text>
</comment>
<keyword evidence="10 14" id="KW-0406">Ion transport</keyword>
<organism evidence="16 17">
    <name type="scientific">Vanilla planifolia</name>
    <name type="common">Vanilla</name>
    <dbReference type="NCBI Taxonomy" id="51239"/>
    <lineage>
        <taxon>Eukaryota</taxon>
        <taxon>Viridiplantae</taxon>
        <taxon>Streptophyta</taxon>
        <taxon>Embryophyta</taxon>
        <taxon>Tracheophyta</taxon>
        <taxon>Spermatophyta</taxon>
        <taxon>Magnoliopsida</taxon>
        <taxon>Liliopsida</taxon>
        <taxon>Asparagales</taxon>
        <taxon>Orchidaceae</taxon>
        <taxon>Vanilloideae</taxon>
        <taxon>Vanilleae</taxon>
        <taxon>Vanilla</taxon>
    </lineage>
</organism>
<name>A0A835V7M7_VANPL</name>
<dbReference type="Pfam" id="PF00520">
    <property type="entry name" value="Ion_trans"/>
    <property type="match status" value="1"/>
</dbReference>
<dbReference type="PROSITE" id="PS50088">
    <property type="entry name" value="ANK_REPEAT"/>
    <property type="match status" value="3"/>
</dbReference>
<dbReference type="Proteomes" id="UP000639772">
    <property type="component" value="Chromosome 3"/>
</dbReference>
<keyword evidence="5 14" id="KW-0812">Transmembrane</keyword>
<dbReference type="CDD" id="cd00038">
    <property type="entry name" value="CAP_ED"/>
    <property type="match status" value="1"/>
</dbReference>
<dbReference type="PANTHER" id="PTHR45743">
    <property type="entry name" value="POTASSIUM CHANNEL AKT1"/>
    <property type="match status" value="1"/>
</dbReference>
<dbReference type="PANTHER" id="PTHR45743:SF4">
    <property type="entry name" value="POTASSIUM CHANNEL KOR2"/>
    <property type="match status" value="1"/>
</dbReference>
<evidence type="ECO:0000256" key="6">
    <source>
        <dbReference type="ARBA" id="ARBA00022826"/>
    </source>
</evidence>
<comment type="subcellular location">
    <subcellularLocation>
        <location evidence="1 14">Membrane</location>
        <topology evidence="1 14">Multi-pass membrane protein</topology>
    </subcellularLocation>
</comment>
<dbReference type="Pfam" id="PF12796">
    <property type="entry name" value="Ank_2"/>
    <property type="match status" value="1"/>
</dbReference>
<keyword evidence="12 14" id="KW-0407">Ion channel</keyword>
<keyword evidence="3 14" id="KW-0813">Transport</keyword>
<feature type="repeat" description="ANK" evidence="13">
    <location>
        <begin position="639"/>
        <end position="671"/>
    </location>
</feature>
<evidence type="ECO:0000313" key="17">
    <source>
        <dbReference type="Proteomes" id="UP000639772"/>
    </source>
</evidence>
<dbReference type="EMBL" id="JADCNM010000003">
    <property type="protein sequence ID" value="KAG0490494.1"/>
    <property type="molecule type" value="Genomic_DNA"/>
</dbReference>
<evidence type="ECO:0000256" key="9">
    <source>
        <dbReference type="ARBA" id="ARBA00022989"/>
    </source>
</evidence>
<feature type="domain" description="Cyclic nucleotide-binding" evidence="15">
    <location>
        <begin position="365"/>
        <end position="468"/>
    </location>
</feature>
<comment type="function">
    <text evidence="14">Potassium channel.</text>
</comment>
<dbReference type="PRINTS" id="PR01415">
    <property type="entry name" value="ANKYRIN"/>
</dbReference>
<keyword evidence="9 14" id="KW-1133">Transmembrane helix</keyword>
<evidence type="ECO:0000256" key="8">
    <source>
        <dbReference type="ARBA" id="ARBA00022958"/>
    </source>
</evidence>
<dbReference type="InterPro" id="IPR045319">
    <property type="entry name" value="KAT/AKT"/>
</dbReference>
<dbReference type="FunFam" id="2.60.120.10:FF:000074">
    <property type="entry name" value="Potassium channel KAT2"/>
    <property type="match status" value="1"/>
</dbReference>
<feature type="transmembrane region" description="Helical" evidence="14">
    <location>
        <begin position="89"/>
        <end position="110"/>
    </location>
</feature>
<evidence type="ECO:0000256" key="1">
    <source>
        <dbReference type="ARBA" id="ARBA00004141"/>
    </source>
</evidence>
<comment type="subunit">
    <text evidence="14">The potassium channel is composed of a homo- or heterotetrameric complex of pore-forming subunits.</text>
</comment>
<keyword evidence="4 14" id="KW-0633">Potassium transport</keyword>
<dbReference type="PRINTS" id="PR01463">
    <property type="entry name" value="EAGCHANLFMLY"/>
</dbReference>
<dbReference type="AlphaFoldDB" id="A0A835V7M7"/>
<dbReference type="InterPro" id="IPR018490">
    <property type="entry name" value="cNMP-bd_dom_sf"/>
</dbReference>
<dbReference type="Pfam" id="PF13637">
    <property type="entry name" value="Ank_4"/>
    <property type="match status" value="1"/>
</dbReference>
<feature type="transmembrane region" description="Helical" evidence="14">
    <location>
        <begin position="56"/>
        <end position="77"/>
    </location>
</feature>
<dbReference type="GO" id="GO:0005249">
    <property type="term" value="F:voltage-gated potassium channel activity"/>
    <property type="evidence" value="ECO:0007669"/>
    <property type="project" value="UniProtKB-UniRule"/>
</dbReference>
<dbReference type="SUPFAM" id="SSF48403">
    <property type="entry name" value="Ankyrin repeat"/>
    <property type="match status" value="1"/>
</dbReference>
<dbReference type="OrthoDB" id="426293at2759"/>
<protein>
    <recommendedName>
        <fullName evidence="14">Potassium channel</fullName>
    </recommendedName>
</protein>
<evidence type="ECO:0000256" key="13">
    <source>
        <dbReference type="PROSITE-ProRule" id="PRU00023"/>
    </source>
</evidence>
<evidence type="ECO:0000256" key="10">
    <source>
        <dbReference type="ARBA" id="ARBA00023065"/>
    </source>
</evidence>
<keyword evidence="11 14" id="KW-0472">Membrane</keyword>
<dbReference type="GO" id="GO:0034702">
    <property type="term" value="C:monoatomic ion channel complex"/>
    <property type="evidence" value="ECO:0007669"/>
    <property type="project" value="UniProtKB-KW"/>
</dbReference>
<proteinExistence type="inferred from homology"/>
<dbReference type="InterPro" id="IPR002110">
    <property type="entry name" value="Ankyrin_rpt"/>
</dbReference>
<dbReference type="Gene3D" id="1.25.40.20">
    <property type="entry name" value="Ankyrin repeat-containing domain"/>
    <property type="match status" value="2"/>
</dbReference>
<dbReference type="InterPro" id="IPR003938">
    <property type="entry name" value="K_chnl_volt-dep_EAG/ELK/ERG"/>
</dbReference>
<evidence type="ECO:0000256" key="5">
    <source>
        <dbReference type="ARBA" id="ARBA00022692"/>
    </source>
</evidence>
<evidence type="ECO:0000256" key="11">
    <source>
        <dbReference type="ARBA" id="ARBA00023136"/>
    </source>
</evidence>
<evidence type="ECO:0000256" key="2">
    <source>
        <dbReference type="ARBA" id="ARBA00007929"/>
    </source>
</evidence>
<dbReference type="PROSITE" id="PS50042">
    <property type="entry name" value="CNMP_BINDING_3"/>
    <property type="match status" value="1"/>
</dbReference>
<evidence type="ECO:0000256" key="7">
    <source>
        <dbReference type="ARBA" id="ARBA00022882"/>
    </source>
</evidence>
<dbReference type="Gene3D" id="1.10.287.70">
    <property type="match status" value="1"/>
</dbReference>
<gene>
    <name evidence="16" type="ORF">HPP92_007357</name>
</gene>
<dbReference type="SMART" id="SM00100">
    <property type="entry name" value="cNMP"/>
    <property type="match status" value="1"/>
</dbReference>
<reference evidence="16 17" key="1">
    <citation type="journal article" date="2020" name="Nat. Food">
        <title>A phased Vanilla planifolia genome enables genetic improvement of flavour and production.</title>
        <authorList>
            <person name="Hasing T."/>
            <person name="Tang H."/>
            <person name="Brym M."/>
            <person name="Khazi F."/>
            <person name="Huang T."/>
            <person name="Chambers A.H."/>
        </authorList>
    </citation>
    <scope>NUCLEOTIDE SEQUENCE [LARGE SCALE GENOMIC DNA]</scope>
    <source>
        <tissue evidence="16">Leaf</tissue>
    </source>
</reference>
<evidence type="ECO:0000256" key="12">
    <source>
        <dbReference type="ARBA" id="ARBA00023303"/>
    </source>
</evidence>
<keyword evidence="6 14" id="KW-0631">Potassium channel</keyword>
<evidence type="ECO:0000259" key="15">
    <source>
        <dbReference type="PROSITE" id="PS50042"/>
    </source>
</evidence>
<dbReference type="InterPro" id="IPR014710">
    <property type="entry name" value="RmlC-like_jellyroll"/>
</dbReference>
<evidence type="ECO:0000256" key="3">
    <source>
        <dbReference type="ARBA" id="ARBA00022448"/>
    </source>
</evidence>
<dbReference type="Gene3D" id="2.60.120.10">
    <property type="entry name" value="Jelly Rolls"/>
    <property type="match status" value="1"/>
</dbReference>
<accession>A0A835V7M7</accession>
<comment type="similarity">
    <text evidence="2 14">Belongs to the potassium channel family. Plant (TC 1.A.1.4) subfamily.</text>
</comment>